<proteinExistence type="predicted"/>
<evidence type="ECO:0008006" key="6">
    <source>
        <dbReference type="Google" id="ProtNLM"/>
    </source>
</evidence>
<comment type="caution">
    <text evidence="4">The sequence shown here is derived from an EMBL/GenBank/DDBJ whole genome shotgun (WGS) entry which is preliminary data.</text>
</comment>
<keyword evidence="5" id="KW-1185">Reference proteome</keyword>
<evidence type="ECO:0000313" key="4">
    <source>
        <dbReference type="EMBL" id="CVL07943.1"/>
    </source>
</evidence>
<feature type="region of interest" description="Disordered" evidence="3">
    <location>
        <begin position="86"/>
        <end position="124"/>
    </location>
</feature>
<dbReference type="VEuPathDB" id="FungiDB:FMAN_09704"/>
<dbReference type="Proteomes" id="UP000184255">
    <property type="component" value="Unassembled WGS sequence"/>
</dbReference>
<dbReference type="InterPro" id="IPR021858">
    <property type="entry name" value="Fun_TF"/>
</dbReference>
<sequence length="737" mass="81450">MAALRVGCIAPEDGSALISAGTRAATLTPSCEKEPSTNFTSLYPRYAIGSTSAILNWNTPQSRLSMSLKCQVDPRCRETNLKNSLLQPRSQQQCHPRSPGHHSTPGRRRNTVDPGQDGDGHRPTCQECQARGGECVWGLKVSFHASRSLQLSLEHAVALFDLGKQRQEARSDGSGSSQEPLVIIDDTEEVIRSFCKEDGTSSVADESDGDTPQHFFQEHDEATATVNENDTSPQETFFGTEGEEPRNEIVTLGSLNSDAAGQDRAFHHLHLIPPGPILSPPDLATTPLIPAHWMVDLPFAPFSLGQAISRGVTPQPEPRFPVSQSIKVHLMSAYIRETATWCETTDSEMHFSAKSIHQMMDSKPFVAAAMSLASRQLDVIQGRTRQITLELYQYAIRLLLGHDPAEADSCILATCTILCVYEMMASSVSEWRRHLKGCAGLLRMCKWNGNSKGIVKTCFWAFARIDVWAAFLMNQTTLIPTDSWVDQDSLFFVSEKGDPDDYCNLAILIFAKIINVLNGEDSAGVASTNGHRARVQALWEELQRWRCWRPQSVKPLLRVGKSDKGPFPTIVFALCASVCGNTFYHAGSILLLQSELVTPSPTLDMADVLSPVWHAKELGGISTSNPSHANWVNHLQPLYIAGRAFAGSPKQPLENQPGRGSYRSRHLRQTDHGSTQSERFEASTSDTAEGWNDPAEPEDFAAEKIALLKHLAKIERETGWKTTERAKDLRILWDLEN</sequence>
<accession>A0A1L7UHS6</accession>
<protein>
    <recommendedName>
        <fullName evidence="6">Zn(2)-C6 fungal-type domain-containing protein</fullName>
    </recommendedName>
</protein>
<dbReference type="GeneID" id="65088963"/>
<evidence type="ECO:0000256" key="1">
    <source>
        <dbReference type="ARBA" id="ARBA00004123"/>
    </source>
</evidence>
<evidence type="ECO:0000256" key="2">
    <source>
        <dbReference type="ARBA" id="ARBA00023242"/>
    </source>
</evidence>
<comment type="subcellular location">
    <subcellularLocation>
        <location evidence="1">Nucleus</location>
    </subcellularLocation>
</comment>
<feature type="compositionally biased region" description="Polar residues" evidence="3">
    <location>
        <begin position="672"/>
        <end position="687"/>
    </location>
</feature>
<keyword evidence="2" id="KW-0539">Nucleus</keyword>
<evidence type="ECO:0000313" key="5">
    <source>
        <dbReference type="Proteomes" id="UP000184255"/>
    </source>
</evidence>
<name>A0A1L7UHS6_FUSMA</name>
<reference evidence="5" key="1">
    <citation type="journal article" date="2016" name="Genome Biol. Evol.">
        <title>Comparative 'omics' of the Fusarium fujikuroi species complex highlights differences in genetic potential and metabolite synthesis.</title>
        <authorList>
            <person name="Niehaus E.-M."/>
            <person name="Muensterkoetter M."/>
            <person name="Proctor R.H."/>
            <person name="Brown D.W."/>
            <person name="Sharon A."/>
            <person name="Idan Y."/>
            <person name="Oren-Young L."/>
            <person name="Sieber C.M."/>
            <person name="Novak O."/>
            <person name="Pencik A."/>
            <person name="Tarkowska D."/>
            <person name="Hromadova K."/>
            <person name="Freeman S."/>
            <person name="Maymon M."/>
            <person name="Elazar M."/>
            <person name="Youssef S.A."/>
            <person name="El-Shabrawy E.S.M."/>
            <person name="Shalaby A.B.A."/>
            <person name="Houterman P."/>
            <person name="Brock N.L."/>
            <person name="Burkhardt I."/>
            <person name="Tsavkelova E.A."/>
            <person name="Dickschat J.S."/>
            <person name="Galuszka P."/>
            <person name="Gueldener U."/>
            <person name="Tudzynski B."/>
        </authorList>
    </citation>
    <scope>NUCLEOTIDE SEQUENCE [LARGE SCALE GENOMIC DNA]</scope>
    <source>
        <strain evidence="5">MRC7560</strain>
    </source>
</reference>
<feature type="compositionally biased region" description="Basic residues" evidence="3">
    <location>
        <begin position="98"/>
        <end position="109"/>
    </location>
</feature>
<dbReference type="GO" id="GO:0000976">
    <property type="term" value="F:transcription cis-regulatory region binding"/>
    <property type="evidence" value="ECO:0007669"/>
    <property type="project" value="TreeGrafter"/>
</dbReference>
<dbReference type="RefSeq" id="XP_041690790.1">
    <property type="nucleotide sequence ID" value="XM_041825406.1"/>
</dbReference>
<gene>
    <name evidence="4" type="ORF">FMAN_09704</name>
</gene>
<dbReference type="Pfam" id="PF11951">
    <property type="entry name" value="Fungal_trans_2"/>
    <property type="match status" value="1"/>
</dbReference>
<dbReference type="PANTHER" id="PTHR37534:SF4">
    <property type="entry name" value="ZN(II)2CYS6 TRANSCRIPTION FACTOR (EUROFUNG)"/>
    <property type="match status" value="1"/>
</dbReference>
<dbReference type="EMBL" id="FCQH01000021">
    <property type="protein sequence ID" value="CVL07943.1"/>
    <property type="molecule type" value="Genomic_DNA"/>
</dbReference>
<dbReference type="GO" id="GO:0003700">
    <property type="term" value="F:DNA-binding transcription factor activity"/>
    <property type="evidence" value="ECO:0007669"/>
    <property type="project" value="TreeGrafter"/>
</dbReference>
<dbReference type="GO" id="GO:0045944">
    <property type="term" value="P:positive regulation of transcription by RNA polymerase II"/>
    <property type="evidence" value="ECO:0007669"/>
    <property type="project" value="TreeGrafter"/>
</dbReference>
<dbReference type="GO" id="GO:0005634">
    <property type="term" value="C:nucleus"/>
    <property type="evidence" value="ECO:0007669"/>
    <property type="project" value="UniProtKB-SubCell"/>
</dbReference>
<feature type="region of interest" description="Disordered" evidence="3">
    <location>
        <begin position="647"/>
        <end position="698"/>
    </location>
</feature>
<feature type="compositionally biased region" description="Polar residues" evidence="3">
    <location>
        <begin position="86"/>
        <end position="95"/>
    </location>
</feature>
<dbReference type="PANTHER" id="PTHR37534">
    <property type="entry name" value="TRANSCRIPTIONAL ACTIVATOR PROTEIN UGA3"/>
    <property type="match status" value="1"/>
</dbReference>
<organism evidence="4 5">
    <name type="scientific">Fusarium mangiferae</name>
    <name type="common">Mango malformation disease fungus</name>
    <dbReference type="NCBI Taxonomy" id="192010"/>
    <lineage>
        <taxon>Eukaryota</taxon>
        <taxon>Fungi</taxon>
        <taxon>Dikarya</taxon>
        <taxon>Ascomycota</taxon>
        <taxon>Pezizomycotina</taxon>
        <taxon>Sordariomycetes</taxon>
        <taxon>Hypocreomycetidae</taxon>
        <taxon>Hypocreales</taxon>
        <taxon>Nectriaceae</taxon>
        <taxon>Fusarium</taxon>
        <taxon>Fusarium fujikuroi species complex</taxon>
    </lineage>
</organism>
<evidence type="ECO:0000256" key="3">
    <source>
        <dbReference type="SAM" id="MobiDB-lite"/>
    </source>
</evidence>
<dbReference type="AlphaFoldDB" id="A0A1L7UHS6"/>